<evidence type="ECO:0000313" key="2">
    <source>
        <dbReference type="EMBL" id="MFD2549530.1"/>
    </source>
</evidence>
<feature type="transmembrane region" description="Helical" evidence="1">
    <location>
        <begin position="204"/>
        <end position="223"/>
    </location>
</feature>
<feature type="transmembrane region" description="Helical" evidence="1">
    <location>
        <begin position="256"/>
        <end position="275"/>
    </location>
</feature>
<evidence type="ECO:0000313" key="3">
    <source>
        <dbReference type="Proteomes" id="UP001597545"/>
    </source>
</evidence>
<comment type="caution">
    <text evidence="2">The sequence shown here is derived from an EMBL/GenBank/DDBJ whole genome shotgun (WGS) entry which is preliminary data.</text>
</comment>
<evidence type="ECO:0000256" key="1">
    <source>
        <dbReference type="SAM" id="Phobius"/>
    </source>
</evidence>
<keyword evidence="1" id="KW-1133">Transmembrane helix</keyword>
<reference evidence="3" key="1">
    <citation type="journal article" date="2019" name="Int. J. Syst. Evol. Microbiol.">
        <title>The Global Catalogue of Microorganisms (GCM) 10K type strain sequencing project: providing services to taxonomists for standard genome sequencing and annotation.</title>
        <authorList>
            <consortium name="The Broad Institute Genomics Platform"/>
            <consortium name="The Broad Institute Genome Sequencing Center for Infectious Disease"/>
            <person name="Wu L."/>
            <person name="Ma J."/>
        </authorList>
    </citation>
    <scope>NUCLEOTIDE SEQUENCE [LARGE SCALE GENOMIC DNA]</scope>
    <source>
        <strain evidence="3">KCTC 42662</strain>
    </source>
</reference>
<feature type="transmembrane region" description="Helical" evidence="1">
    <location>
        <begin position="344"/>
        <end position="371"/>
    </location>
</feature>
<keyword evidence="3" id="KW-1185">Reference proteome</keyword>
<gene>
    <name evidence="2" type="ORF">ACFSR5_17910</name>
</gene>
<feature type="transmembrane region" description="Helical" evidence="1">
    <location>
        <begin position="123"/>
        <end position="141"/>
    </location>
</feature>
<dbReference type="EMBL" id="JBHULR010000015">
    <property type="protein sequence ID" value="MFD2549530.1"/>
    <property type="molecule type" value="Genomic_DNA"/>
</dbReference>
<accession>A0ABW5KNR7</accession>
<proteinExistence type="predicted"/>
<keyword evidence="1" id="KW-0812">Transmembrane</keyword>
<feature type="transmembrane region" description="Helical" evidence="1">
    <location>
        <begin position="36"/>
        <end position="54"/>
    </location>
</feature>
<feature type="transmembrane region" description="Helical" evidence="1">
    <location>
        <begin position="229"/>
        <end position="249"/>
    </location>
</feature>
<organism evidence="2 3">
    <name type="scientific">Sphingobacterium suaedae</name>
    <dbReference type="NCBI Taxonomy" id="1686402"/>
    <lineage>
        <taxon>Bacteria</taxon>
        <taxon>Pseudomonadati</taxon>
        <taxon>Bacteroidota</taxon>
        <taxon>Sphingobacteriia</taxon>
        <taxon>Sphingobacteriales</taxon>
        <taxon>Sphingobacteriaceae</taxon>
        <taxon>Sphingobacterium</taxon>
    </lineage>
</organism>
<evidence type="ECO:0008006" key="4">
    <source>
        <dbReference type="Google" id="ProtNLM"/>
    </source>
</evidence>
<protein>
    <recommendedName>
        <fullName evidence="4">O-antigen ligase domain-containing protein</fullName>
    </recommendedName>
</protein>
<keyword evidence="1" id="KW-0472">Membrane</keyword>
<feature type="transmembrane region" description="Helical" evidence="1">
    <location>
        <begin position="378"/>
        <end position="403"/>
    </location>
</feature>
<name>A0ABW5KNR7_9SPHI</name>
<dbReference type="RefSeq" id="WP_380905847.1">
    <property type="nucleotide sequence ID" value="NZ_JBHUEG010000012.1"/>
</dbReference>
<dbReference type="Proteomes" id="UP001597545">
    <property type="component" value="Unassembled WGS sequence"/>
</dbReference>
<sequence>MALFRFFQFLLLAILVSLYFFPVSFSFLPFSLNTKIMLAVVGMVFLALDCIQVRSVNVSRALLGAICLTVLFSLICFISVDINGTSDYSYASYISSFAVWLFAAYGAFACLRMRHGYVDLKLITFYLAAVCFGQCVVALLIDNIPAVQVAVDSYINQGQEFFEEVDRLYGIGAALDTAGVRFSVVLIMIAGVLSRDPKVRKNPWLIISLLIAFFTIALIGNMISRTTMVGVGMATMYFVYASGLFRIIVRYESINLGVWFGTLLLLAVFIASYLYQTNEDFHDQIRFAFEGFFNWAEHGEWRTDSTDKLNREMWVWPSDLQTWVIGSGLFDNWVYSSDIGYCRFILYCGVIGFSVFAFFFVYNAVLFAYVYPAYRGMFALFLMLSFVVWLKVATDIFVIYALLYCMGTNRKTIIAIS</sequence>
<feature type="transmembrane region" description="Helical" evidence="1">
    <location>
        <begin position="168"/>
        <end position="192"/>
    </location>
</feature>
<feature type="transmembrane region" description="Helical" evidence="1">
    <location>
        <begin position="92"/>
        <end position="111"/>
    </location>
</feature>
<feature type="transmembrane region" description="Helical" evidence="1">
    <location>
        <begin position="61"/>
        <end position="80"/>
    </location>
</feature>